<accession>A0A4Q9N1H5</accession>
<evidence type="ECO:0008006" key="2">
    <source>
        <dbReference type="Google" id="ProtNLM"/>
    </source>
</evidence>
<dbReference type="OrthoDB" id="2804474at2759"/>
<reference evidence="1" key="1">
    <citation type="submission" date="2019-01" db="EMBL/GenBank/DDBJ databases">
        <title>Draft genome sequences of three monokaryotic isolates of the white-rot basidiomycete fungus Dichomitus squalens.</title>
        <authorList>
            <consortium name="DOE Joint Genome Institute"/>
            <person name="Lopez S.C."/>
            <person name="Andreopoulos B."/>
            <person name="Pangilinan J."/>
            <person name="Lipzen A."/>
            <person name="Riley R."/>
            <person name="Ahrendt S."/>
            <person name="Ng V."/>
            <person name="Barry K."/>
            <person name="Daum C."/>
            <person name="Grigoriev I.V."/>
            <person name="Hilden K.S."/>
            <person name="Makela M.R."/>
            <person name="de Vries R.P."/>
        </authorList>
    </citation>
    <scope>NUCLEOTIDE SEQUENCE [LARGE SCALE GENOMIC DNA]</scope>
    <source>
        <strain evidence="1">OM18370.1</strain>
    </source>
</reference>
<evidence type="ECO:0000313" key="1">
    <source>
        <dbReference type="EMBL" id="TBU34334.1"/>
    </source>
</evidence>
<dbReference type="EMBL" id="ML143389">
    <property type="protein sequence ID" value="TBU34334.1"/>
    <property type="molecule type" value="Genomic_DNA"/>
</dbReference>
<protein>
    <recommendedName>
        <fullName evidence="2">F-box domain-containing protein</fullName>
    </recommendedName>
</protein>
<name>A0A4Q9N1H5_9APHY</name>
<dbReference type="AlphaFoldDB" id="A0A4Q9N1H5"/>
<dbReference type="Proteomes" id="UP000292957">
    <property type="component" value="Unassembled WGS sequence"/>
</dbReference>
<gene>
    <name evidence="1" type="ORF">BD311DRAFT_351210</name>
</gene>
<organism evidence="1">
    <name type="scientific">Dichomitus squalens</name>
    <dbReference type="NCBI Taxonomy" id="114155"/>
    <lineage>
        <taxon>Eukaryota</taxon>
        <taxon>Fungi</taxon>
        <taxon>Dikarya</taxon>
        <taxon>Basidiomycota</taxon>
        <taxon>Agaricomycotina</taxon>
        <taxon>Agaricomycetes</taxon>
        <taxon>Polyporales</taxon>
        <taxon>Polyporaceae</taxon>
        <taxon>Dichomitus</taxon>
    </lineage>
</organism>
<sequence length="336" mass="39168">MDEYDSDRALYIPKEYTFLYRPEPKPNEPTRQFERSFFMLPPGSDVPPRYPNRAPLPTPYDLIVRIVAERRLHRELSTLALVSREWCRAVRKLRFHRLHLEPGLNFPLLLEVFRPDTVLPFVRQIHLNGRLRGDGPQDANHAWLPQLVPLCIEMAGCSPIDYVFLQSLSWGNVPLGMRTALLGLPHVRALGIHDVDFWNSNQFLRALNAYPSLQFLQIWHASFWAYNHVPAQLARRKPLLLTELNLGCAYTPLIMEWLLSRRRDLVIEELMVASRDVYRDDARLARVLKRISPWLKRFHYQEWGAKNDSCEGDNVGDDEDLECEFARGAYAILELS</sequence>
<proteinExistence type="predicted"/>